<organism evidence="2 3">
    <name type="scientific">Pisolithus microcarpus 441</name>
    <dbReference type="NCBI Taxonomy" id="765257"/>
    <lineage>
        <taxon>Eukaryota</taxon>
        <taxon>Fungi</taxon>
        <taxon>Dikarya</taxon>
        <taxon>Basidiomycota</taxon>
        <taxon>Agaricomycotina</taxon>
        <taxon>Agaricomycetes</taxon>
        <taxon>Agaricomycetidae</taxon>
        <taxon>Boletales</taxon>
        <taxon>Sclerodermatineae</taxon>
        <taxon>Pisolithaceae</taxon>
        <taxon>Pisolithus</taxon>
    </lineage>
</organism>
<proteinExistence type="predicted"/>
<feature type="region of interest" description="Disordered" evidence="1">
    <location>
        <begin position="1"/>
        <end position="64"/>
    </location>
</feature>
<protein>
    <submittedName>
        <fullName evidence="2">Unplaced genomic scaffold scaffold_2, whole genome shotgun sequence</fullName>
    </submittedName>
</protein>
<keyword evidence="3" id="KW-1185">Reference proteome</keyword>
<feature type="compositionally biased region" description="Low complexity" evidence="1">
    <location>
        <begin position="39"/>
        <end position="52"/>
    </location>
</feature>
<dbReference type="STRING" id="765257.A0A0C9ZWJ2"/>
<accession>A0A0C9ZWJ2</accession>
<feature type="compositionally biased region" description="Pro residues" evidence="1">
    <location>
        <begin position="209"/>
        <end position="227"/>
    </location>
</feature>
<feature type="region of interest" description="Disordered" evidence="1">
    <location>
        <begin position="179"/>
        <end position="234"/>
    </location>
</feature>
<dbReference type="Proteomes" id="UP000054018">
    <property type="component" value="Unassembled WGS sequence"/>
</dbReference>
<feature type="compositionally biased region" description="Low complexity" evidence="1">
    <location>
        <begin position="125"/>
        <end position="160"/>
    </location>
</feature>
<gene>
    <name evidence="2" type="ORF">PISMIDRAFT_26259</name>
</gene>
<evidence type="ECO:0000313" key="3">
    <source>
        <dbReference type="Proteomes" id="UP000054018"/>
    </source>
</evidence>
<dbReference type="AlphaFoldDB" id="A0A0C9ZWJ2"/>
<evidence type="ECO:0000256" key="1">
    <source>
        <dbReference type="SAM" id="MobiDB-lite"/>
    </source>
</evidence>
<feature type="region of interest" description="Disordered" evidence="1">
    <location>
        <begin position="103"/>
        <end position="167"/>
    </location>
</feature>
<evidence type="ECO:0000313" key="2">
    <source>
        <dbReference type="EMBL" id="KIK30419.1"/>
    </source>
</evidence>
<dbReference type="EMBL" id="KN833686">
    <property type="protein sequence ID" value="KIK30419.1"/>
    <property type="molecule type" value="Genomic_DNA"/>
</dbReference>
<reference evidence="2 3" key="1">
    <citation type="submission" date="2014-04" db="EMBL/GenBank/DDBJ databases">
        <authorList>
            <consortium name="DOE Joint Genome Institute"/>
            <person name="Kuo A."/>
            <person name="Kohler A."/>
            <person name="Costa M.D."/>
            <person name="Nagy L.G."/>
            <person name="Floudas D."/>
            <person name="Copeland A."/>
            <person name="Barry K.W."/>
            <person name="Cichocki N."/>
            <person name="Veneault-Fourrey C."/>
            <person name="LaButti K."/>
            <person name="Lindquist E.A."/>
            <person name="Lipzen A."/>
            <person name="Lundell T."/>
            <person name="Morin E."/>
            <person name="Murat C."/>
            <person name="Sun H."/>
            <person name="Tunlid A."/>
            <person name="Henrissat B."/>
            <person name="Grigoriev I.V."/>
            <person name="Hibbett D.S."/>
            <person name="Martin F."/>
            <person name="Nordberg H.P."/>
            <person name="Cantor M.N."/>
            <person name="Hua S.X."/>
        </authorList>
    </citation>
    <scope>NUCLEOTIDE SEQUENCE [LARGE SCALE GENOMIC DNA]</scope>
    <source>
        <strain evidence="2 3">441</strain>
    </source>
</reference>
<dbReference type="HOGENOM" id="CLU_674663_0_0_1"/>
<name>A0A0C9ZWJ2_9AGAM</name>
<feature type="compositionally biased region" description="Polar residues" evidence="1">
    <location>
        <begin position="395"/>
        <end position="405"/>
    </location>
</feature>
<feature type="region of interest" description="Disordered" evidence="1">
    <location>
        <begin position="395"/>
        <end position="414"/>
    </location>
</feature>
<sequence>MLSAAHFTGTPPVHPLSNPPGIQVSAAHSVHAHHHFTHEQQQQQHGMSTGLLPTPPSSPPAFGLHPIENTITLLESLVAFYHQERMWVYRTRAQLEMDMMQRAEEAAANESASATGEAENDGRRSGSTSPHQSTSHSPPQAQSDALASQQPSATSSQGTSPSPPTKWLKRKKAFNLRLEGISTSKGGLNRPRPYPPHRPRQGSSLNPAGPQPPPTQQPHAFYPPPAPNHMLGPATTTLTSPYLCHPSFATTFGPPSSSTQPSTYPQAPIHSTIPDSHQAAIPLVLGAGGREPCVQILEMFEKMMQARMESCERVTRMVRSATNLGRSNAPVSGPVGAPGLAMNMPTVSGPVGGPGIGGPVGLMMNGSHGMTMAPMGVVPTAEAYSSGMMQETVYGTQGQEQSQAQDFPMGVALG</sequence>
<reference evidence="3" key="2">
    <citation type="submission" date="2015-01" db="EMBL/GenBank/DDBJ databases">
        <title>Evolutionary Origins and Diversification of the Mycorrhizal Mutualists.</title>
        <authorList>
            <consortium name="DOE Joint Genome Institute"/>
            <consortium name="Mycorrhizal Genomics Consortium"/>
            <person name="Kohler A."/>
            <person name="Kuo A."/>
            <person name="Nagy L.G."/>
            <person name="Floudas D."/>
            <person name="Copeland A."/>
            <person name="Barry K.W."/>
            <person name="Cichocki N."/>
            <person name="Veneault-Fourrey C."/>
            <person name="LaButti K."/>
            <person name="Lindquist E.A."/>
            <person name="Lipzen A."/>
            <person name="Lundell T."/>
            <person name="Morin E."/>
            <person name="Murat C."/>
            <person name="Riley R."/>
            <person name="Ohm R."/>
            <person name="Sun H."/>
            <person name="Tunlid A."/>
            <person name="Henrissat B."/>
            <person name="Grigoriev I.V."/>
            <person name="Hibbett D.S."/>
            <person name="Martin F."/>
        </authorList>
    </citation>
    <scope>NUCLEOTIDE SEQUENCE [LARGE SCALE GENOMIC DNA]</scope>
    <source>
        <strain evidence="3">441</strain>
    </source>
</reference>
<dbReference type="OrthoDB" id="3217075at2759"/>
<feature type="compositionally biased region" description="Low complexity" evidence="1">
    <location>
        <begin position="106"/>
        <end position="117"/>
    </location>
</feature>